<protein>
    <submittedName>
        <fullName evidence="2">Uncharacterized protein</fullName>
    </submittedName>
</protein>
<feature type="region of interest" description="Disordered" evidence="1">
    <location>
        <begin position="26"/>
        <end position="51"/>
    </location>
</feature>
<dbReference type="EMBL" id="BSUZ01000001">
    <property type="protein sequence ID" value="GMA85412.1"/>
    <property type="molecule type" value="Genomic_DNA"/>
</dbReference>
<dbReference type="Proteomes" id="UP001157017">
    <property type="component" value="Unassembled WGS sequence"/>
</dbReference>
<organism evidence="2 3">
    <name type="scientific">Angustibacter aerolatus</name>
    <dbReference type="NCBI Taxonomy" id="1162965"/>
    <lineage>
        <taxon>Bacteria</taxon>
        <taxon>Bacillati</taxon>
        <taxon>Actinomycetota</taxon>
        <taxon>Actinomycetes</taxon>
        <taxon>Kineosporiales</taxon>
        <taxon>Kineosporiaceae</taxon>
    </lineage>
</organism>
<keyword evidence="3" id="KW-1185">Reference proteome</keyword>
<evidence type="ECO:0000313" key="3">
    <source>
        <dbReference type="Proteomes" id="UP001157017"/>
    </source>
</evidence>
<accession>A0ABQ6JET2</accession>
<evidence type="ECO:0000256" key="1">
    <source>
        <dbReference type="SAM" id="MobiDB-lite"/>
    </source>
</evidence>
<sequence>MGERRPHPRKAQVLEVLMRAKASVYDVARRTPPSPADAPHEGATRRPGSLVEVEVPPTFGTSHEVDITLTL</sequence>
<gene>
    <name evidence="2" type="ORF">GCM10025868_06620</name>
</gene>
<evidence type="ECO:0000313" key="2">
    <source>
        <dbReference type="EMBL" id="GMA85412.1"/>
    </source>
</evidence>
<name>A0ABQ6JET2_9ACTN</name>
<comment type="caution">
    <text evidence="2">The sequence shown here is derived from an EMBL/GenBank/DDBJ whole genome shotgun (WGS) entry which is preliminary data.</text>
</comment>
<reference evidence="3" key="1">
    <citation type="journal article" date="2019" name="Int. J. Syst. Evol. Microbiol.">
        <title>The Global Catalogue of Microorganisms (GCM) 10K type strain sequencing project: providing services to taxonomists for standard genome sequencing and annotation.</title>
        <authorList>
            <consortium name="The Broad Institute Genomics Platform"/>
            <consortium name="The Broad Institute Genome Sequencing Center for Infectious Disease"/>
            <person name="Wu L."/>
            <person name="Ma J."/>
        </authorList>
    </citation>
    <scope>NUCLEOTIDE SEQUENCE [LARGE SCALE GENOMIC DNA]</scope>
    <source>
        <strain evidence="3">NBRC 108730</strain>
    </source>
</reference>
<proteinExistence type="predicted"/>